<feature type="transmembrane region" description="Helical" evidence="1">
    <location>
        <begin position="248"/>
        <end position="279"/>
    </location>
</feature>
<dbReference type="PANTHER" id="PTHR23028">
    <property type="entry name" value="ACETYLTRANSFERASE"/>
    <property type="match status" value="1"/>
</dbReference>
<organism evidence="3 4">
    <name type="scientific">Polymorphobacter multimanifer</name>
    <dbReference type="NCBI Taxonomy" id="1070431"/>
    <lineage>
        <taxon>Bacteria</taxon>
        <taxon>Pseudomonadati</taxon>
        <taxon>Pseudomonadota</taxon>
        <taxon>Alphaproteobacteria</taxon>
        <taxon>Sphingomonadales</taxon>
        <taxon>Sphingosinicellaceae</taxon>
        <taxon>Polymorphobacter</taxon>
    </lineage>
</organism>
<feature type="transmembrane region" description="Helical" evidence="1">
    <location>
        <begin position="334"/>
        <end position="357"/>
    </location>
</feature>
<sequence length="385" mass="41199">MKVLTTLPLAADVLPSGTRGIPALTGIRGVAACWVVLYHIGTNLDAIAPALPVRDMALVRAGYLGVDLFFLLSGYVLAHSYFRRADTGMGSTLQVFWIGRVFRIMPLNTFMLLLLSLLATAFPAPFWSDAPLAASTFWACLLLVQSWGFSNPTSWNFPAWSLSAEWAAYVVLPLILLAGRYARSAAIALAAALASLLVLVLIMLTLGEQNLHHVWLLGLPRCLLQFAAGAFLWRSLDLGLLRRGNPDAVLATGLCGLAIAVAAPGLDLVAPFAFAAIIIGCAMESRLANRLFANSTAMFLGSISFSIYLSHAIIINGCKLVLARTGVELASPPAAALLVLTLIGAILAVSTLTWRLVERPGQDAGRWCVQALGRSRLRRRKAVAP</sequence>
<dbReference type="PANTHER" id="PTHR23028:SF53">
    <property type="entry name" value="ACYL_TRANSF_3 DOMAIN-CONTAINING PROTEIN"/>
    <property type="match status" value="1"/>
</dbReference>
<keyword evidence="1" id="KW-0472">Membrane</keyword>
<accession>A0A841L9C3</accession>
<proteinExistence type="predicted"/>
<evidence type="ECO:0000313" key="3">
    <source>
        <dbReference type="EMBL" id="MBB6226435.1"/>
    </source>
</evidence>
<feature type="transmembrane region" description="Helical" evidence="1">
    <location>
        <begin position="61"/>
        <end position="82"/>
    </location>
</feature>
<evidence type="ECO:0000259" key="2">
    <source>
        <dbReference type="Pfam" id="PF01757"/>
    </source>
</evidence>
<reference evidence="3 4" key="1">
    <citation type="submission" date="2020-08" db="EMBL/GenBank/DDBJ databases">
        <title>Genomic Encyclopedia of Type Strains, Phase IV (KMG-IV): sequencing the most valuable type-strain genomes for metagenomic binning, comparative biology and taxonomic classification.</title>
        <authorList>
            <person name="Goeker M."/>
        </authorList>
    </citation>
    <scope>NUCLEOTIDE SEQUENCE [LARGE SCALE GENOMIC DNA]</scope>
    <source>
        <strain evidence="3 4">DSM 102189</strain>
    </source>
</reference>
<dbReference type="InterPro" id="IPR002656">
    <property type="entry name" value="Acyl_transf_3_dom"/>
</dbReference>
<dbReference type="InterPro" id="IPR050879">
    <property type="entry name" value="Acyltransferase_3"/>
</dbReference>
<dbReference type="Pfam" id="PF01757">
    <property type="entry name" value="Acyl_transf_3"/>
    <property type="match status" value="1"/>
</dbReference>
<keyword evidence="1" id="KW-1133">Transmembrane helix</keyword>
<dbReference type="Proteomes" id="UP000538147">
    <property type="component" value="Unassembled WGS sequence"/>
</dbReference>
<name>A0A841L9C3_9SPHN</name>
<gene>
    <name evidence="3" type="ORF">FHS79_000589</name>
</gene>
<protein>
    <submittedName>
        <fullName evidence="3">Peptidoglycan/LPS O-acetylase OafA/YrhL</fullName>
    </submittedName>
</protein>
<feature type="transmembrane region" description="Helical" evidence="1">
    <location>
        <begin position="185"/>
        <end position="207"/>
    </location>
</feature>
<evidence type="ECO:0000256" key="1">
    <source>
        <dbReference type="SAM" id="Phobius"/>
    </source>
</evidence>
<feature type="transmembrane region" description="Helical" evidence="1">
    <location>
        <begin position="102"/>
        <end position="124"/>
    </location>
</feature>
<feature type="transmembrane region" description="Helical" evidence="1">
    <location>
        <begin position="21"/>
        <end position="41"/>
    </location>
</feature>
<dbReference type="EMBL" id="JACIIV010000003">
    <property type="protein sequence ID" value="MBB6226435.1"/>
    <property type="molecule type" value="Genomic_DNA"/>
</dbReference>
<feature type="domain" description="Acyltransferase 3" evidence="2">
    <location>
        <begin position="22"/>
        <end position="348"/>
    </location>
</feature>
<feature type="transmembrane region" description="Helical" evidence="1">
    <location>
        <begin position="291"/>
        <end position="314"/>
    </location>
</feature>
<keyword evidence="4" id="KW-1185">Reference proteome</keyword>
<feature type="transmembrane region" description="Helical" evidence="1">
    <location>
        <begin position="157"/>
        <end position="179"/>
    </location>
</feature>
<dbReference type="GO" id="GO:0016020">
    <property type="term" value="C:membrane"/>
    <property type="evidence" value="ECO:0007669"/>
    <property type="project" value="TreeGrafter"/>
</dbReference>
<dbReference type="AlphaFoldDB" id="A0A841L9C3"/>
<dbReference type="GO" id="GO:0009103">
    <property type="term" value="P:lipopolysaccharide biosynthetic process"/>
    <property type="evidence" value="ECO:0007669"/>
    <property type="project" value="TreeGrafter"/>
</dbReference>
<dbReference type="GO" id="GO:0016747">
    <property type="term" value="F:acyltransferase activity, transferring groups other than amino-acyl groups"/>
    <property type="evidence" value="ECO:0007669"/>
    <property type="project" value="InterPro"/>
</dbReference>
<dbReference type="RefSeq" id="WP_184195105.1">
    <property type="nucleotide sequence ID" value="NZ_JACIIV010000003.1"/>
</dbReference>
<keyword evidence="1" id="KW-0812">Transmembrane</keyword>
<evidence type="ECO:0000313" key="4">
    <source>
        <dbReference type="Proteomes" id="UP000538147"/>
    </source>
</evidence>
<comment type="caution">
    <text evidence="3">The sequence shown here is derived from an EMBL/GenBank/DDBJ whole genome shotgun (WGS) entry which is preliminary data.</text>
</comment>